<feature type="modified residue" description="4-aspartylphosphate" evidence="1">
    <location>
        <position position="60"/>
    </location>
</feature>
<evidence type="ECO:0000313" key="4">
    <source>
        <dbReference type="EMBL" id="MES0874337.1"/>
    </source>
</evidence>
<feature type="domain" description="GGDEF" evidence="3">
    <location>
        <begin position="178"/>
        <end position="310"/>
    </location>
</feature>
<dbReference type="InterPro" id="IPR001789">
    <property type="entry name" value="Sig_transdc_resp-reg_receiver"/>
</dbReference>
<accession>A0ABV2AAT6</accession>
<dbReference type="InterPro" id="IPR029787">
    <property type="entry name" value="Nucleotide_cyclase"/>
</dbReference>
<evidence type="ECO:0000313" key="5">
    <source>
        <dbReference type="Proteomes" id="UP001465331"/>
    </source>
</evidence>
<dbReference type="Gene3D" id="3.40.50.2300">
    <property type="match status" value="1"/>
</dbReference>
<dbReference type="SMART" id="SM00267">
    <property type="entry name" value="GGDEF"/>
    <property type="match status" value="1"/>
</dbReference>
<dbReference type="EC" id="2.7.7.65" evidence="4"/>
<dbReference type="RefSeq" id="WP_352889468.1">
    <property type="nucleotide sequence ID" value="NZ_JBEPIJ010000010.1"/>
</dbReference>
<evidence type="ECO:0000259" key="3">
    <source>
        <dbReference type="PROSITE" id="PS50887"/>
    </source>
</evidence>
<dbReference type="NCBIfam" id="TIGR00254">
    <property type="entry name" value="GGDEF"/>
    <property type="match status" value="1"/>
</dbReference>
<feature type="domain" description="Response regulatory" evidence="2">
    <location>
        <begin position="11"/>
        <end position="128"/>
    </location>
</feature>
<dbReference type="InterPro" id="IPR000160">
    <property type="entry name" value="GGDEF_dom"/>
</dbReference>
<dbReference type="InterPro" id="IPR043128">
    <property type="entry name" value="Rev_trsase/Diguanyl_cyclase"/>
</dbReference>
<dbReference type="PANTHER" id="PTHR46663">
    <property type="entry name" value="DIGUANYLATE CYCLASE DGCT-RELATED"/>
    <property type="match status" value="1"/>
</dbReference>
<dbReference type="PANTHER" id="PTHR46663:SF3">
    <property type="entry name" value="SLL0267 PROTEIN"/>
    <property type="match status" value="1"/>
</dbReference>
<keyword evidence="4" id="KW-0808">Transferase</keyword>
<gene>
    <name evidence="4" type="ORF">ABSH63_10030</name>
</gene>
<dbReference type="PROSITE" id="PS50110">
    <property type="entry name" value="RESPONSE_REGULATORY"/>
    <property type="match status" value="1"/>
</dbReference>
<dbReference type="CDD" id="cd01949">
    <property type="entry name" value="GGDEF"/>
    <property type="match status" value="1"/>
</dbReference>
<sequence>MTPTDPVSLPKVLVVDDTSANRVAMRRLLARMDCELIEASSGNEALSACLDHDFALILLDVQMPEMDGFEVATLLQDDERTQATPVIFVTAAYKDDLHRMHGYTVGAVDYIAKPIDEFILLSKVKVFLELFRVRQALAIAEAKARHLAMHDTLTGLPNRLLFTDRLDSALQRAQRTGKSMALIYLDVDRFKPVNDRYGHAAGDALLRAIAERLRAEMRAVDTVARLGGDEFGIVVESVTSNEEFDALCQRIARQLERPFALDLPGHEAPVEVHVGASLGVARYPQDAASMNDLLRQADARMYARKGPRAR</sequence>
<evidence type="ECO:0000259" key="2">
    <source>
        <dbReference type="PROSITE" id="PS50110"/>
    </source>
</evidence>
<evidence type="ECO:0000256" key="1">
    <source>
        <dbReference type="PROSITE-ProRule" id="PRU00169"/>
    </source>
</evidence>
<keyword evidence="5" id="KW-1185">Reference proteome</keyword>
<dbReference type="PROSITE" id="PS50887">
    <property type="entry name" value="GGDEF"/>
    <property type="match status" value="1"/>
</dbReference>
<organism evidence="4 5">
    <name type="scientific">Sinimarinibacterium thermocellulolyticum</name>
    <dbReference type="NCBI Taxonomy" id="3170016"/>
    <lineage>
        <taxon>Bacteria</taxon>
        <taxon>Pseudomonadati</taxon>
        <taxon>Pseudomonadota</taxon>
        <taxon>Gammaproteobacteria</taxon>
        <taxon>Nevskiales</taxon>
        <taxon>Nevskiaceae</taxon>
        <taxon>Sinimarinibacterium</taxon>
    </lineage>
</organism>
<name>A0ABV2AAT6_9GAMM</name>
<dbReference type="InterPro" id="IPR011006">
    <property type="entry name" value="CheY-like_superfamily"/>
</dbReference>
<dbReference type="Pfam" id="PF00072">
    <property type="entry name" value="Response_reg"/>
    <property type="match status" value="1"/>
</dbReference>
<dbReference type="SUPFAM" id="SSF55073">
    <property type="entry name" value="Nucleotide cyclase"/>
    <property type="match status" value="1"/>
</dbReference>
<proteinExistence type="predicted"/>
<dbReference type="SMART" id="SM00448">
    <property type="entry name" value="REC"/>
    <property type="match status" value="1"/>
</dbReference>
<comment type="caution">
    <text evidence="4">The sequence shown here is derived from an EMBL/GenBank/DDBJ whole genome shotgun (WGS) entry which is preliminary data.</text>
</comment>
<dbReference type="SUPFAM" id="SSF52172">
    <property type="entry name" value="CheY-like"/>
    <property type="match status" value="1"/>
</dbReference>
<dbReference type="Proteomes" id="UP001465331">
    <property type="component" value="Unassembled WGS sequence"/>
</dbReference>
<reference evidence="4 5" key="1">
    <citation type="submission" date="2024-06" db="EMBL/GenBank/DDBJ databases">
        <authorList>
            <person name="Li Z."/>
            <person name="Jiang Y."/>
        </authorList>
    </citation>
    <scope>NUCLEOTIDE SEQUENCE [LARGE SCALE GENOMIC DNA]</scope>
    <source>
        <strain evidence="4 5">HSW-8</strain>
    </source>
</reference>
<dbReference type="InterPro" id="IPR052163">
    <property type="entry name" value="DGC-Regulatory_Protein"/>
</dbReference>
<dbReference type="EMBL" id="JBEPIJ010000010">
    <property type="protein sequence ID" value="MES0874337.1"/>
    <property type="molecule type" value="Genomic_DNA"/>
</dbReference>
<protein>
    <submittedName>
        <fullName evidence="4">Diguanylate cyclase</fullName>
        <ecNumber evidence="4">2.7.7.65</ecNumber>
    </submittedName>
</protein>
<keyword evidence="4" id="KW-0548">Nucleotidyltransferase</keyword>
<dbReference type="Pfam" id="PF00990">
    <property type="entry name" value="GGDEF"/>
    <property type="match status" value="1"/>
</dbReference>
<dbReference type="GO" id="GO:0052621">
    <property type="term" value="F:diguanylate cyclase activity"/>
    <property type="evidence" value="ECO:0007669"/>
    <property type="project" value="UniProtKB-EC"/>
</dbReference>
<keyword evidence="1" id="KW-0597">Phosphoprotein</keyword>
<dbReference type="Gene3D" id="3.30.70.270">
    <property type="match status" value="1"/>
</dbReference>